<dbReference type="EMBL" id="JAFBEV010000010">
    <property type="protein sequence ID" value="MBM7657921.1"/>
    <property type="molecule type" value="Genomic_DNA"/>
</dbReference>
<accession>A0ABS2Q808</accession>
<sequence>MMQILALFEHSLSIEIVLSALMQKDINKNYIGVFPLDQPPHSTKRSIDDVQRRMDLGFILATAAGAIGASIGFNLNLGPIIWGIATSVGGFLSGYLINVILGKRKKKTEPQIILVVHCPKSKTEEICHLLWDYQSIGLTLTECEVHPLH</sequence>
<evidence type="ECO:0000313" key="2">
    <source>
        <dbReference type="EMBL" id="MBM7657921.1"/>
    </source>
</evidence>
<proteinExistence type="predicted"/>
<organism evidence="2 3">
    <name type="scientific">Sporolactobacillus spathodeae</name>
    <dbReference type="NCBI Taxonomy" id="1465502"/>
    <lineage>
        <taxon>Bacteria</taxon>
        <taxon>Bacillati</taxon>
        <taxon>Bacillota</taxon>
        <taxon>Bacilli</taxon>
        <taxon>Bacillales</taxon>
        <taxon>Sporolactobacillaceae</taxon>
        <taxon>Sporolactobacillus</taxon>
    </lineage>
</organism>
<gene>
    <name evidence="2" type="ORF">JOC27_001372</name>
</gene>
<protein>
    <recommendedName>
        <fullName evidence="4">DUF1269 domain-containing protein</fullName>
    </recommendedName>
</protein>
<keyword evidence="1" id="KW-0472">Membrane</keyword>
<keyword evidence="1" id="KW-1133">Transmembrane helix</keyword>
<name>A0ABS2Q808_9BACL</name>
<dbReference type="Proteomes" id="UP000823201">
    <property type="component" value="Unassembled WGS sequence"/>
</dbReference>
<evidence type="ECO:0000313" key="3">
    <source>
        <dbReference type="Proteomes" id="UP000823201"/>
    </source>
</evidence>
<evidence type="ECO:0008006" key="4">
    <source>
        <dbReference type="Google" id="ProtNLM"/>
    </source>
</evidence>
<comment type="caution">
    <text evidence="2">The sequence shown here is derived from an EMBL/GenBank/DDBJ whole genome shotgun (WGS) entry which is preliminary data.</text>
</comment>
<feature type="transmembrane region" description="Helical" evidence="1">
    <location>
        <begin position="79"/>
        <end position="101"/>
    </location>
</feature>
<reference evidence="2 3" key="1">
    <citation type="submission" date="2021-01" db="EMBL/GenBank/DDBJ databases">
        <title>Genomic Encyclopedia of Type Strains, Phase IV (KMG-IV): sequencing the most valuable type-strain genomes for metagenomic binning, comparative biology and taxonomic classification.</title>
        <authorList>
            <person name="Goeker M."/>
        </authorList>
    </citation>
    <scope>NUCLEOTIDE SEQUENCE [LARGE SCALE GENOMIC DNA]</scope>
    <source>
        <strain evidence="2 3">DSM 100968</strain>
    </source>
</reference>
<keyword evidence="3" id="KW-1185">Reference proteome</keyword>
<feature type="transmembrane region" description="Helical" evidence="1">
    <location>
        <begin position="54"/>
        <end position="73"/>
    </location>
</feature>
<evidence type="ECO:0000256" key="1">
    <source>
        <dbReference type="SAM" id="Phobius"/>
    </source>
</evidence>
<keyword evidence="1" id="KW-0812">Transmembrane</keyword>
<dbReference type="RefSeq" id="WP_205006268.1">
    <property type="nucleotide sequence ID" value="NZ_CBCRXA010000010.1"/>
</dbReference>